<dbReference type="EMBL" id="JAIFTH010000017">
    <property type="protein sequence ID" value="KAG9511241.1"/>
    <property type="molecule type" value="Genomic_DNA"/>
</dbReference>
<evidence type="ECO:0000313" key="1">
    <source>
        <dbReference type="EMBL" id="KAG9511241.1"/>
    </source>
</evidence>
<dbReference type="Proteomes" id="UP000825002">
    <property type="component" value="Unassembled WGS sequence"/>
</dbReference>
<reference evidence="1 2" key="1">
    <citation type="submission" date="2020-10" db="EMBL/GenBank/DDBJ databases">
        <authorList>
            <person name="Klimov P.B."/>
            <person name="Dyachkov S.M."/>
            <person name="Chetverikov P.E."/>
        </authorList>
    </citation>
    <scope>NUCLEOTIDE SEQUENCE [LARGE SCALE GENOMIC DNA]</scope>
    <source>
        <strain evidence="1">BMOC 18-1129-001#AD2665</strain>
        <tissue evidence="1">Entire mites</tissue>
    </source>
</reference>
<name>A0ABQ7SCU2_9ACAR</name>
<keyword evidence="2" id="KW-1185">Reference proteome</keyword>
<protein>
    <submittedName>
        <fullName evidence="1">Uncharacterized protein</fullName>
    </submittedName>
</protein>
<sequence length="138" mass="16079">VLNTSQFYLDLKSWKYEPARCHRLFVYRQRRSMSSCQRTGSPSNVRSFAPGHAVSLKLRGLVQFKKKEDTCHQGRNGEIKDNHARKRFNHHGIVQVLTDKRDSNANSSAILFIITTKKINKKYFFSDYALFEESPCHN</sequence>
<accession>A0ABQ7SCU2</accession>
<comment type="caution">
    <text evidence="1">The sequence shown here is derived from an EMBL/GenBank/DDBJ whole genome shotgun (WGS) entry which is preliminary data.</text>
</comment>
<gene>
    <name evidence="1" type="ORF">GZH46_00188</name>
</gene>
<feature type="non-terminal residue" evidence="1">
    <location>
        <position position="1"/>
    </location>
</feature>
<organism evidence="1 2">
    <name type="scientific">Fragariocoptes setiger</name>
    <dbReference type="NCBI Taxonomy" id="1670756"/>
    <lineage>
        <taxon>Eukaryota</taxon>
        <taxon>Metazoa</taxon>
        <taxon>Ecdysozoa</taxon>
        <taxon>Arthropoda</taxon>
        <taxon>Chelicerata</taxon>
        <taxon>Arachnida</taxon>
        <taxon>Acari</taxon>
        <taxon>Acariformes</taxon>
        <taxon>Trombidiformes</taxon>
        <taxon>Prostigmata</taxon>
        <taxon>Eupodina</taxon>
        <taxon>Eriophyoidea</taxon>
        <taxon>Phytoptidae</taxon>
        <taxon>Fragariocoptes</taxon>
    </lineage>
</organism>
<evidence type="ECO:0000313" key="2">
    <source>
        <dbReference type="Proteomes" id="UP000825002"/>
    </source>
</evidence>
<proteinExistence type="predicted"/>